<name>A0A4T2GNP5_STRSU</name>
<comment type="caution">
    <text evidence="3">The sequence shown here is derived from an EMBL/GenBank/DDBJ whole genome shotgun (WGS) entry which is preliminary data.</text>
</comment>
<feature type="domain" description="Phage shock protein PspC N-terminal" evidence="2">
    <location>
        <begin position="3"/>
        <end position="62"/>
    </location>
</feature>
<dbReference type="EMBL" id="SSXO01000002">
    <property type="protein sequence ID" value="TII00362.1"/>
    <property type="molecule type" value="Genomic_DNA"/>
</dbReference>
<keyword evidence="1" id="KW-0812">Transmembrane</keyword>
<dbReference type="AlphaFoldDB" id="A0A4T2GNP5"/>
<evidence type="ECO:0000313" key="4">
    <source>
        <dbReference type="Proteomes" id="UP000305165"/>
    </source>
</evidence>
<evidence type="ECO:0000256" key="1">
    <source>
        <dbReference type="SAM" id="Phobius"/>
    </source>
</evidence>
<accession>A0A4T2GNP5</accession>
<dbReference type="Proteomes" id="UP000305165">
    <property type="component" value="Unassembled WGS sequence"/>
</dbReference>
<keyword evidence="1" id="KW-1133">Transmembrane helix</keyword>
<feature type="transmembrane region" description="Helical" evidence="1">
    <location>
        <begin position="33"/>
        <end position="56"/>
    </location>
</feature>
<evidence type="ECO:0000313" key="3">
    <source>
        <dbReference type="EMBL" id="TII00362.1"/>
    </source>
</evidence>
<reference evidence="3 4" key="1">
    <citation type="submission" date="2019-04" db="EMBL/GenBank/DDBJ databases">
        <title>Genome analysis of Streptococcus suis strain WUSS424.</title>
        <authorList>
            <person name="Chen H."/>
            <person name="Gao X."/>
            <person name="Wu Z."/>
        </authorList>
    </citation>
    <scope>NUCLEOTIDE SEQUENCE [LARGE SCALE GENOMIC DNA]</scope>
    <source>
        <strain evidence="3 4">WUSS424</strain>
    </source>
</reference>
<evidence type="ECO:0000259" key="2">
    <source>
        <dbReference type="Pfam" id="PF04024"/>
    </source>
</evidence>
<gene>
    <name evidence="3" type="ORF">FAJ39_04670</name>
</gene>
<dbReference type="InterPro" id="IPR007168">
    <property type="entry name" value="Phageshock_PspC_N"/>
</dbReference>
<keyword evidence="1" id="KW-0472">Membrane</keyword>
<organism evidence="3 4">
    <name type="scientific">Streptococcus suis</name>
    <dbReference type="NCBI Taxonomy" id="1307"/>
    <lineage>
        <taxon>Bacteria</taxon>
        <taxon>Bacillati</taxon>
        <taxon>Bacillota</taxon>
        <taxon>Bacilli</taxon>
        <taxon>Lactobacillales</taxon>
        <taxon>Streptococcaceae</taxon>
        <taxon>Streptococcus</taxon>
    </lineage>
</organism>
<sequence>MLKLFRKRTGQVWRGVLAGLADKFSWNVSVLRWAFVLLVAFSGRLGMGLLLTYLILGFALPYREDWEAEQFGLGPRKIKEAESLSSEK</sequence>
<protein>
    <submittedName>
        <fullName evidence="3">PspC domain-containing protein</fullName>
    </submittedName>
</protein>
<proteinExistence type="predicted"/>
<dbReference type="OrthoDB" id="9815286at2"/>
<dbReference type="Pfam" id="PF04024">
    <property type="entry name" value="PspC"/>
    <property type="match status" value="1"/>
</dbReference>